<evidence type="ECO:0000256" key="1">
    <source>
        <dbReference type="SAM" id="MobiDB-lite"/>
    </source>
</evidence>
<comment type="caution">
    <text evidence="3">The sequence shown here is derived from an EMBL/GenBank/DDBJ whole genome shotgun (WGS) entry which is preliminary data.</text>
</comment>
<dbReference type="AlphaFoldDB" id="A0A2M7U2V6"/>
<keyword evidence="2" id="KW-0472">Membrane</keyword>
<proteinExistence type="predicted"/>
<name>A0A2M7U2V6_9BACT</name>
<dbReference type="Proteomes" id="UP000230027">
    <property type="component" value="Unassembled WGS sequence"/>
</dbReference>
<gene>
    <name evidence="3" type="ORF">COY14_04270</name>
</gene>
<sequence length="134" mass="14630">MKNINKMYLIIIVLVVFVIGLLLYAQNNKSSKAPSVANDKSMNEGSDNVEAQNTSTPGPIVVPFDYTITSVTDDTILMNGEKGEMILPNDPSVVTVFFRENGVDTPTTFSEVKAEMKANLVIDPGKSATLYLIR</sequence>
<organism evidence="3 4">
    <name type="scientific">Candidatus Roizmanbacteria bacterium CG_4_10_14_0_2_um_filter_36_9</name>
    <dbReference type="NCBI Taxonomy" id="1974823"/>
    <lineage>
        <taxon>Bacteria</taxon>
        <taxon>Candidatus Roizmaniibacteriota</taxon>
    </lineage>
</organism>
<evidence type="ECO:0000313" key="3">
    <source>
        <dbReference type="EMBL" id="PIZ64694.1"/>
    </source>
</evidence>
<dbReference type="EMBL" id="PFOD01000072">
    <property type="protein sequence ID" value="PIZ64694.1"/>
    <property type="molecule type" value="Genomic_DNA"/>
</dbReference>
<feature type="region of interest" description="Disordered" evidence="1">
    <location>
        <begin position="31"/>
        <end position="56"/>
    </location>
</feature>
<evidence type="ECO:0000256" key="2">
    <source>
        <dbReference type="SAM" id="Phobius"/>
    </source>
</evidence>
<reference evidence="4" key="1">
    <citation type="submission" date="2017-09" db="EMBL/GenBank/DDBJ databases">
        <title>Depth-based differentiation of microbial function through sediment-hosted aquifers and enrichment of novel symbionts in the deep terrestrial subsurface.</title>
        <authorList>
            <person name="Probst A.J."/>
            <person name="Ladd B."/>
            <person name="Jarett J.K."/>
            <person name="Geller-Mcgrath D.E."/>
            <person name="Sieber C.M.K."/>
            <person name="Emerson J.B."/>
            <person name="Anantharaman K."/>
            <person name="Thomas B.C."/>
            <person name="Malmstrom R."/>
            <person name="Stieglmeier M."/>
            <person name="Klingl A."/>
            <person name="Woyke T."/>
            <person name="Ryan C.M."/>
            <person name="Banfield J.F."/>
        </authorList>
    </citation>
    <scope>NUCLEOTIDE SEQUENCE [LARGE SCALE GENOMIC DNA]</scope>
</reference>
<feature type="transmembrane region" description="Helical" evidence="2">
    <location>
        <begin position="7"/>
        <end position="25"/>
    </location>
</feature>
<protein>
    <submittedName>
        <fullName evidence="3">Uncharacterized protein</fullName>
    </submittedName>
</protein>
<keyword evidence="2" id="KW-1133">Transmembrane helix</keyword>
<keyword evidence="2" id="KW-0812">Transmembrane</keyword>
<accession>A0A2M7U2V6</accession>
<evidence type="ECO:0000313" key="4">
    <source>
        <dbReference type="Proteomes" id="UP000230027"/>
    </source>
</evidence>